<accession>E2B6E4</accession>
<dbReference type="EMBL" id="GL445970">
    <property type="protein sequence ID" value="EFN88729.1"/>
    <property type="molecule type" value="Genomic_DNA"/>
</dbReference>
<evidence type="ECO:0000313" key="2">
    <source>
        <dbReference type="Proteomes" id="UP000008237"/>
    </source>
</evidence>
<proteinExistence type="predicted"/>
<dbReference type="OrthoDB" id="10065625at2759"/>
<keyword evidence="2" id="KW-1185">Reference proteome</keyword>
<dbReference type="Proteomes" id="UP000008237">
    <property type="component" value="Unassembled WGS sequence"/>
</dbReference>
<dbReference type="AlphaFoldDB" id="E2B6E4"/>
<evidence type="ECO:0000313" key="1">
    <source>
        <dbReference type="EMBL" id="EFN88729.1"/>
    </source>
</evidence>
<name>E2B6E4_HARSA</name>
<gene>
    <name evidence="1" type="ORF">EAI_13095</name>
</gene>
<dbReference type="InParanoid" id="E2B6E4"/>
<protein>
    <submittedName>
        <fullName evidence="1">Uncharacterized protein</fullName>
    </submittedName>
</protein>
<organism evidence="2">
    <name type="scientific">Harpegnathos saltator</name>
    <name type="common">Jerdon's jumping ant</name>
    <dbReference type="NCBI Taxonomy" id="610380"/>
    <lineage>
        <taxon>Eukaryota</taxon>
        <taxon>Metazoa</taxon>
        <taxon>Ecdysozoa</taxon>
        <taxon>Arthropoda</taxon>
        <taxon>Hexapoda</taxon>
        <taxon>Insecta</taxon>
        <taxon>Pterygota</taxon>
        <taxon>Neoptera</taxon>
        <taxon>Endopterygota</taxon>
        <taxon>Hymenoptera</taxon>
        <taxon>Apocrita</taxon>
        <taxon>Aculeata</taxon>
        <taxon>Formicoidea</taxon>
        <taxon>Formicidae</taxon>
        <taxon>Ponerinae</taxon>
        <taxon>Ponerini</taxon>
        <taxon>Harpegnathos</taxon>
    </lineage>
</organism>
<reference evidence="1 2" key="1">
    <citation type="journal article" date="2010" name="Science">
        <title>Genomic comparison of the ants Camponotus floridanus and Harpegnathos saltator.</title>
        <authorList>
            <person name="Bonasio R."/>
            <person name="Zhang G."/>
            <person name="Ye C."/>
            <person name="Mutti N.S."/>
            <person name="Fang X."/>
            <person name="Qin N."/>
            <person name="Donahue G."/>
            <person name="Yang P."/>
            <person name="Li Q."/>
            <person name="Li C."/>
            <person name="Zhang P."/>
            <person name="Huang Z."/>
            <person name="Berger S.L."/>
            <person name="Reinberg D."/>
            <person name="Wang J."/>
            <person name="Liebig J."/>
        </authorList>
    </citation>
    <scope>NUCLEOTIDE SEQUENCE [LARGE SCALE GENOMIC DNA]</scope>
    <source>
        <strain evidence="1 2">R22 G/1</strain>
    </source>
</reference>
<sequence length="147" mass="16907">MGTNFLVINNSIAITSNSKVTDLLSTDQDTSLKNINKAAPTEDVLLLQLQDTCAIDNIGEEGCQEMINKESIFRENDKQQTPIEIKNKKIPKRESAKNIREKQENEKAARQYEYLKLKRIELKLKAKKYKAKYNIDIDNDDDDIDET</sequence>